<keyword evidence="2" id="KW-1185">Reference proteome</keyword>
<protein>
    <submittedName>
        <fullName evidence="1">Uncharacterized protein</fullName>
    </submittedName>
</protein>
<evidence type="ECO:0000313" key="2">
    <source>
        <dbReference type="Proteomes" id="UP000299102"/>
    </source>
</evidence>
<dbReference type="Proteomes" id="UP000299102">
    <property type="component" value="Unassembled WGS sequence"/>
</dbReference>
<accession>A0A4C1Y323</accession>
<reference evidence="1 2" key="1">
    <citation type="journal article" date="2019" name="Commun. Biol.">
        <title>The bagworm genome reveals a unique fibroin gene that provides high tensile strength.</title>
        <authorList>
            <person name="Kono N."/>
            <person name="Nakamura H."/>
            <person name="Ohtoshi R."/>
            <person name="Tomita M."/>
            <person name="Numata K."/>
            <person name="Arakawa K."/>
        </authorList>
    </citation>
    <scope>NUCLEOTIDE SEQUENCE [LARGE SCALE GENOMIC DNA]</scope>
</reference>
<dbReference type="AlphaFoldDB" id="A0A4C1Y323"/>
<name>A0A4C1Y323_EUMVA</name>
<dbReference type="EMBL" id="BGZK01001056">
    <property type="protein sequence ID" value="GBP69930.1"/>
    <property type="molecule type" value="Genomic_DNA"/>
</dbReference>
<proteinExistence type="predicted"/>
<gene>
    <name evidence="1" type="ORF">EVAR_83248_1</name>
</gene>
<organism evidence="1 2">
    <name type="scientific">Eumeta variegata</name>
    <name type="common">Bagworm moth</name>
    <name type="synonym">Eumeta japonica</name>
    <dbReference type="NCBI Taxonomy" id="151549"/>
    <lineage>
        <taxon>Eukaryota</taxon>
        <taxon>Metazoa</taxon>
        <taxon>Ecdysozoa</taxon>
        <taxon>Arthropoda</taxon>
        <taxon>Hexapoda</taxon>
        <taxon>Insecta</taxon>
        <taxon>Pterygota</taxon>
        <taxon>Neoptera</taxon>
        <taxon>Endopterygota</taxon>
        <taxon>Lepidoptera</taxon>
        <taxon>Glossata</taxon>
        <taxon>Ditrysia</taxon>
        <taxon>Tineoidea</taxon>
        <taxon>Psychidae</taxon>
        <taxon>Oiketicinae</taxon>
        <taxon>Eumeta</taxon>
    </lineage>
</organism>
<comment type="caution">
    <text evidence="1">The sequence shown here is derived from an EMBL/GenBank/DDBJ whole genome shotgun (WGS) entry which is preliminary data.</text>
</comment>
<evidence type="ECO:0000313" key="1">
    <source>
        <dbReference type="EMBL" id="GBP69930.1"/>
    </source>
</evidence>
<sequence>MFYRTWQKIVHETYGGSTPANETVTMVCSANRKLTESSGRNKVVQFFKTLQSTPYSTCDKLCTKIPHLFARPTDRAGRISEGRRRRMKCEATIRFDVLSFSIEQPKLFFYKLVLLCSIDDR</sequence>